<keyword evidence="2 4" id="KW-0547">Nucleotide-binding</keyword>
<feature type="domain" description="Cobalamin adenosyltransferase-like" evidence="5">
    <location>
        <begin position="3"/>
        <end position="171"/>
    </location>
</feature>
<evidence type="ECO:0000256" key="2">
    <source>
        <dbReference type="ARBA" id="ARBA00022741"/>
    </source>
</evidence>
<dbReference type="UniPathway" id="UPA00148">
    <property type="reaction ID" value="UER00233"/>
</dbReference>
<comment type="similarity">
    <text evidence="4">Belongs to the Cob(I)alamin adenosyltransferase family.</text>
</comment>
<sequence length="175" mass="18763">MSIATRTGDDGTTSLLFGQRVPKGHPQIEAVGACDELNAALGVAKAADANPTRRQQLTLIQHDLIALMGEIACAEGDLARYEKSKFRRLQPEDLSRLDDAVAALEKQSLDLSGWATPGATPTSAALEVARTAARRAERRMSALAAAGRGLRPLLGRYMNRVSDLLWLLAREAESG</sequence>
<dbReference type="InterPro" id="IPR029499">
    <property type="entry name" value="PduO-typ"/>
</dbReference>
<evidence type="ECO:0000313" key="6">
    <source>
        <dbReference type="EMBL" id="QYM79829.1"/>
    </source>
</evidence>
<evidence type="ECO:0000256" key="1">
    <source>
        <dbReference type="ARBA" id="ARBA00022679"/>
    </source>
</evidence>
<keyword evidence="7" id="KW-1185">Reference proteome</keyword>
<comment type="catalytic activity">
    <reaction evidence="4">
        <text>2 cob(II)alamin + reduced [electron-transfer flavoprotein] + 2 ATP = 2 adenosylcob(III)alamin + 2 triphosphate + oxidized [electron-transfer flavoprotein] + 3 H(+)</text>
        <dbReference type="Rhea" id="RHEA:28671"/>
        <dbReference type="Rhea" id="RHEA-COMP:10685"/>
        <dbReference type="Rhea" id="RHEA-COMP:10686"/>
        <dbReference type="ChEBI" id="CHEBI:15378"/>
        <dbReference type="ChEBI" id="CHEBI:16304"/>
        <dbReference type="ChEBI" id="CHEBI:18036"/>
        <dbReference type="ChEBI" id="CHEBI:18408"/>
        <dbReference type="ChEBI" id="CHEBI:30616"/>
        <dbReference type="ChEBI" id="CHEBI:57692"/>
        <dbReference type="ChEBI" id="CHEBI:58307"/>
        <dbReference type="EC" id="2.5.1.17"/>
    </reaction>
</comment>
<dbReference type="EC" id="2.5.1.17" evidence="4"/>
<gene>
    <name evidence="6" type="ORF">K0B96_04200</name>
</gene>
<evidence type="ECO:0000256" key="4">
    <source>
        <dbReference type="RuleBase" id="RU366026"/>
    </source>
</evidence>
<comment type="pathway">
    <text evidence="4">Cofactor biosynthesis; adenosylcobalamin biosynthesis; adenosylcobalamin from cob(II)yrinate a,c-diamide: step 2/7.</text>
</comment>
<dbReference type="PANTHER" id="PTHR12213:SF0">
    <property type="entry name" value="CORRINOID ADENOSYLTRANSFERASE MMAB"/>
    <property type="match status" value="1"/>
</dbReference>
<dbReference type="InterPro" id="IPR016030">
    <property type="entry name" value="CblAdoTrfase-like"/>
</dbReference>
<organism evidence="6 7">
    <name type="scientific">Horticoccus luteus</name>
    <dbReference type="NCBI Taxonomy" id="2862869"/>
    <lineage>
        <taxon>Bacteria</taxon>
        <taxon>Pseudomonadati</taxon>
        <taxon>Verrucomicrobiota</taxon>
        <taxon>Opitutia</taxon>
        <taxon>Opitutales</taxon>
        <taxon>Opitutaceae</taxon>
        <taxon>Horticoccus</taxon>
    </lineage>
</organism>
<dbReference type="GO" id="GO:0008817">
    <property type="term" value="F:corrinoid adenosyltransferase activity"/>
    <property type="evidence" value="ECO:0007669"/>
    <property type="project" value="UniProtKB-UniRule"/>
</dbReference>
<dbReference type="GO" id="GO:0009236">
    <property type="term" value="P:cobalamin biosynthetic process"/>
    <property type="evidence" value="ECO:0007669"/>
    <property type="project" value="UniProtKB-UniRule"/>
</dbReference>
<reference evidence="6" key="1">
    <citation type="submission" date="2021-08" db="EMBL/GenBank/DDBJ databases">
        <title>Genome of a novel bacterium of the phylum Verrucomicrobia, Oleiharenicola sp. KSB-15.</title>
        <authorList>
            <person name="Chung J.-H."/>
            <person name="Ahn J.-H."/>
            <person name="Yoon Y."/>
            <person name="Kim D.-Y."/>
            <person name="An S.-H."/>
            <person name="Park I."/>
            <person name="Yeon J."/>
        </authorList>
    </citation>
    <scope>NUCLEOTIDE SEQUENCE</scope>
    <source>
        <strain evidence="6">KSB-15</strain>
    </source>
</reference>
<dbReference type="EMBL" id="CP080507">
    <property type="protein sequence ID" value="QYM79829.1"/>
    <property type="molecule type" value="Genomic_DNA"/>
</dbReference>
<evidence type="ECO:0000259" key="5">
    <source>
        <dbReference type="Pfam" id="PF01923"/>
    </source>
</evidence>
<dbReference type="KEGG" id="ole:K0B96_04200"/>
<dbReference type="InterPro" id="IPR036451">
    <property type="entry name" value="CblAdoTrfase-like_sf"/>
</dbReference>
<dbReference type="SUPFAM" id="SSF89028">
    <property type="entry name" value="Cobalamin adenosyltransferase-like"/>
    <property type="match status" value="1"/>
</dbReference>
<dbReference type="Proteomes" id="UP000825051">
    <property type="component" value="Chromosome"/>
</dbReference>
<dbReference type="Pfam" id="PF01923">
    <property type="entry name" value="Cob_adeno_trans"/>
    <property type="match status" value="1"/>
</dbReference>
<keyword evidence="1 4" id="KW-0808">Transferase</keyword>
<dbReference type="GO" id="GO:0005524">
    <property type="term" value="F:ATP binding"/>
    <property type="evidence" value="ECO:0007669"/>
    <property type="project" value="UniProtKB-UniRule"/>
</dbReference>
<comment type="catalytic activity">
    <reaction evidence="4">
        <text>2 cob(II)yrinate a,c diamide + reduced [electron-transfer flavoprotein] + 2 ATP = 2 adenosylcob(III)yrinate a,c-diamide + 2 triphosphate + oxidized [electron-transfer flavoprotein] + 3 H(+)</text>
        <dbReference type="Rhea" id="RHEA:11528"/>
        <dbReference type="Rhea" id="RHEA-COMP:10685"/>
        <dbReference type="Rhea" id="RHEA-COMP:10686"/>
        <dbReference type="ChEBI" id="CHEBI:15378"/>
        <dbReference type="ChEBI" id="CHEBI:18036"/>
        <dbReference type="ChEBI" id="CHEBI:30616"/>
        <dbReference type="ChEBI" id="CHEBI:57692"/>
        <dbReference type="ChEBI" id="CHEBI:58307"/>
        <dbReference type="ChEBI" id="CHEBI:58503"/>
        <dbReference type="ChEBI" id="CHEBI:58537"/>
        <dbReference type="EC" id="2.5.1.17"/>
    </reaction>
</comment>
<dbReference type="PANTHER" id="PTHR12213">
    <property type="entry name" value="CORRINOID ADENOSYLTRANSFERASE"/>
    <property type="match status" value="1"/>
</dbReference>
<accession>A0A8F9TV50</accession>
<evidence type="ECO:0000313" key="7">
    <source>
        <dbReference type="Proteomes" id="UP000825051"/>
    </source>
</evidence>
<proteinExistence type="inferred from homology"/>
<keyword evidence="4" id="KW-0169">Cobalamin biosynthesis</keyword>
<protein>
    <recommendedName>
        <fullName evidence="4">Corrinoid adenosyltransferase</fullName>
        <ecNumber evidence="4">2.5.1.17</ecNumber>
    </recommendedName>
    <alternativeName>
        <fullName evidence="4">Cob(II)alamin adenosyltransferase</fullName>
    </alternativeName>
    <alternativeName>
        <fullName evidence="4">Cob(II)yrinic acid a,c-diamide adenosyltransferase</fullName>
    </alternativeName>
    <alternativeName>
        <fullName evidence="4">Cobinamide/cobalamin adenosyltransferase</fullName>
    </alternativeName>
</protein>
<keyword evidence="3 4" id="KW-0067">ATP-binding</keyword>
<name>A0A8F9TV50_9BACT</name>
<dbReference type="AlphaFoldDB" id="A0A8F9TV50"/>
<dbReference type="RefSeq" id="WP_220164189.1">
    <property type="nucleotide sequence ID" value="NZ_CP080507.1"/>
</dbReference>
<evidence type="ECO:0000256" key="3">
    <source>
        <dbReference type="ARBA" id="ARBA00022840"/>
    </source>
</evidence>
<dbReference type="NCBIfam" id="TIGR00636">
    <property type="entry name" value="PduO_Nterm"/>
    <property type="match status" value="1"/>
</dbReference>
<dbReference type="Gene3D" id="1.20.1200.10">
    <property type="entry name" value="Cobalamin adenosyltransferase-like"/>
    <property type="match status" value="1"/>
</dbReference>